<keyword evidence="2 4" id="KW-0378">Hydrolase</keyword>
<keyword evidence="3" id="KW-0694">RNA-binding</keyword>
<evidence type="ECO:0000313" key="5">
    <source>
        <dbReference type="Proteomes" id="UP000449092"/>
    </source>
</evidence>
<evidence type="ECO:0000256" key="3">
    <source>
        <dbReference type="ARBA" id="ARBA00022884"/>
    </source>
</evidence>
<keyword evidence="1" id="KW-0820">tRNA-binding</keyword>
<evidence type="ECO:0000256" key="1">
    <source>
        <dbReference type="ARBA" id="ARBA00022555"/>
    </source>
</evidence>
<dbReference type="GO" id="GO:0000049">
    <property type="term" value="F:tRNA binding"/>
    <property type="evidence" value="ECO:0007669"/>
    <property type="project" value="UniProtKB-KW"/>
</dbReference>
<dbReference type="PANTHER" id="PTHR17224:SF1">
    <property type="entry name" value="PEPTIDYL-TRNA HYDROLASE"/>
    <property type="match status" value="1"/>
</dbReference>
<evidence type="ECO:0000256" key="2">
    <source>
        <dbReference type="ARBA" id="ARBA00022801"/>
    </source>
</evidence>
<dbReference type="SUPFAM" id="SSF53178">
    <property type="entry name" value="Peptidyl-tRNA hydrolase-like"/>
    <property type="match status" value="1"/>
</dbReference>
<dbReference type="InterPro" id="IPR036416">
    <property type="entry name" value="Pept_tRNA_hydro_sf"/>
</dbReference>
<dbReference type="GO" id="GO:0004045">
    <property type="term" value="F:peptidyl-tRNA hydrolase activity"/>
    <property type="evidence" value="ECO:0007669"/>
    <property type="project" value="UniProtKB-EC"/>
</dbReference>
<dbReference type="InterPro" id="IPR001328">
    <property type="entry name" value="Pept_tRNA_hydro"/>
</dbReference>
<name>A0A845DC05_9BACT</name>
<dbReference type="CDD" id="cd00462">
    <property type="entry name" value="PTH"/>
    <property type="match status" value="1"/>
</dbReference>
<organism evidence="4 5">
    <name type="scientific">Candidatus Spechtbacteria bacterium SB0662_bin_43</name>
    <dbReference type="NCBI Taxonomy" id="2604897"/>
    <lineage>
        <taxon>Bacteria</taxon>
        <taxon>Candidatus Spechtiibacteriota</taxon>
    </lineage>
</organism>
<dbReference type="Proteomes" id="UP000449092">
    <property type="component" value="Unassembled WGS sequence"/>
</dbReference>
<reference evidence="4 5" key="1">
    <citation type="submission" date="2019-09" db="EMBL/GenBank/DDBJ databases">
        <title>Characterisation of the sponge microbiome using genome-centric metagenomics.</title>
        <authorList>
            <person name="Engelberts J.P."/>
            <person name="Robbins S.J."/>
            <person name="De Goeij J.M."/>
            <person name="Aranda M."/>
            <person name="Bell S.C."/>
            <person name="Webster N.S."/>
        </authorList>
    </citation>
    <scope>NUCLEOTIDE SEQUENCE [LARGE SCALE GENOMIC DNA]</scope>
    <source>
        <strain evidence="4">SB0662_bin_43</strain>
    </source>
</reference>
<dbReference type="Gene3D" id="3.40.50.1470">
    <property type="entry name" value="Peptidyl-tRNA hydrolase"/>
    <property type="match status" value="1"/>
</dbReference>
<accession>A0A845DC05</accession>
<dbReference type="EC" id="3.1.1.29" evidence="4"/>
<protein>
    <submittedName>
        <fullName evidence="4">Aminoacyl-tRNA hydrolase</fullName>
        <ecNumber evidence="4">3.1.1.29</ecNumber>
    </submittedName>
</protein>
<evidence type="ECO:0000313" key="4">
    <source>
        <dbReference type="EMBL" id="MYE38184.1"/>
    </source>
</evidence>
<proteinExistence type="predicted"/>
<comment type="caution">
    <text evidence="4">The sequence shown here is derived from an EMBL/GenBank/DDBJ whole genome shotgun (WGS) entry which is preliminary data.</text>
</comment>
<dbReference type="EMBL" id="VXOY01000012">
    <property type="protein sequence ID" value="MYE38184.1"/>
    <property type="molecule type" value="Genomic_DNA"/>
</dbReference>
<dbReference type="Pfam" id="PF01195">
    <property type="entry name" value="Pept_tRNA_hydro"/>
    <property type="match status" value="1"/>
</dbReference>
<dbReference type="PANTHER" id="PTHR17224">
    <property type="entry name" value="PEPTIDYL-TRNA HYDROLASE"/>
    <property type="match status" value="1"/>
</dbReference>
<gene>
    <name evidence="4" type="ORF">F4X82_01540</name>
</gene>
<dbReference type="AlphaFoldDB" id="A0A845DC05"/>
<dbReference type="NCBIfam" id="TIGR00447">
    <property type="entry name" value="pth"/>
    <property type="match status" value="1"/>
</dbReference>
<sequence>MNFSFLFKTQKTADLLIAGLGNPGKQYAHTPHNAGFEVIDYIREAFKEQDIPLQEEHRKEYALYTASYNGQQILLVKPLLFMNASGTVVRKLKKQYDVPYEKIWVIHDEIDLPLGTIRVNFNSQSAGNKGVQNIIDELQTKRFHRFRIGVLPPNTSKQAIKEATSDFVTTPLGAPIRTLFESSLQECSLLVIQSVLEGNPIKR</sequence>